<dbReference type="GO" id="GO:0000287">
    <property type="term" value="F:magnesium ion binding"/>
    <property type="evidence" value="ECO:0007669"/>
    <property type="project" value="UniProtKB-UniRule"/>
</dbReference>
<dbReference type="InterPro" id="IPR029060">
    <property type="entry name" value="PIN-like_dom_sf"/>
</dbReference>
<accession>H5S9W6</accession>
<keyword evidence="4 8" id="KW-0479">Metal-binding</keyword>
<dbReference type="EMBL" id="AP011644">
    <property type="protein sequence ID" value="BAL52952.1"/>
    <property type="molecule type" value="Genomic_DNA"/>
</dbReference>
<dbReference type="InterPro" id="IPR022907">
    <property type="entry name" value="VapC_family"/>
</dbReference>
<keyword evidence="8" id="KW-0800">Toxin</keyword>
<dbReference type="GO" id="GO:0016787">
    <property type="term" value="F:hydrolase activity"/>
    <property type="evidence" value="ECO:0007669"/>
    <property type="project" value="UniProtKB-KW"/>
</dbReference>
<keyword evidence="6 8" id="KW-0460">Magnesium</keyword>
<comment type="similarity">
    <text evidence="7 8">Belongs to the PINc/VapC protein family.</text>
</comment>
<feature type="binding site" evidence="8">
    <location>
        <position position="3"/>
    </location>
    <ligand>
        <name>Mg(2+)</name>
        <dbReference type="ChEBI" id="CHEBI:18420"/>
    </ligand>
</feature>
<evidence type="ECO:0000256" key="8">
    <source>
        <dbReference type="HAMAP-Rule" id="MF_00265"/>
    </source>
</evidence>
<protein>
    <recommendedName>
        <fullName evidence="8">Ribonuclease VapC</fullName>
        <shortName evidence="8">RNase VapC</shortName>
        <ecNumber evidence="8">3.1.-.-</ecNumber>
    </recommendedName>
    <alternativeName>
        <fullName evidence="8">Toxin VapC</fullName>
    </alternativeName>
</protein>
<evidence type="ECO:0000256" key="6">
    <source>
        <dbReference type="ARBA" id="ARBA00022842"/>
    </source>
</evidence>
<feature type="domain" description="PIN" evidence="9">
    <location>
        <begin position="1"/>
        <end position="117"/>
    </location>
</feature>
<comment type="cofactor">
    <cofactor evidence="1 8">
        <name>Mg(2+)</name>
        <dbReference type="ChEBI" id="CHEBI:18420"/>
    </cofactor>
</comment>
<keyword evidence="5 8" id="KW-0378">Hydrolase</keyword>
<dbReference type="EC" id="3.1.-.-" evidence="8"/>
<evidence type="ECO:0000256" key="7">
    <source>
        <dbReference type="ARBA" id="ARBA00038093"/>
    </source>
</evidence>
<dbReference type="Gene3D" id="3.40.50.1010">
    <property type="entry name" value="5'-nuclease"/>
    <property type="match status" value="1"/>
</dbReference>
<evidence type="ECO:0000259" key="9">
    <source>
        <dbReference type="Pfam" id="PF01850"/>
    </source>
</evidence>
<dbReference type="InterPro" id="IPR050556">
    <property type="entry name" value="Type_II_TA_system_RNase"/>
</dbReference>
<dbReference type="SUPFAM" id="SSF88723">
    <property type="entry name" value="PIN domain-like"/>
    <property type="match status" value="1"/>
</dbReference>
<evidence type="ECO:0000256" key="5">
    <source>
        <dbReference type="ARBA" id="ARBA00022801"/>
    </source>
</evidence>
<comment type="function">
    <text evidence="8">Toxic component of a toxin-antitoxin (TA) system. An RNase.</text>
</comment>
<organism evidence="10">
    <name type="scientific">uncultured Acetothermia bacterium</name>
    <dbReference type="NCBI Taxonomy" id="236499"/>
    <lineage>
        <taxon>Bacteria</taxon>
        <taxon>Candidatus Bipolaricaulota</taxon>
        <taxon>environmental samples</taxon>
    </lineage>
</organism>
<dbReference type="AlphaFoldDB" id="H5S9W6"/>
<reference evidence="10" key="2">
    <citation type="journal article" date="2012" name="PLoS ONE">
        <title>A Deeply Branching Thermophilic Bacterium with an Ancient Acetyl-CoA Pathway Dominates a Subsurface Ecosystem.</title>
        <authorList>
            <person name="Takami H."/>
            <person name="Noguchi H."/>
            <person name="Takaki Y."/>
            <person name="Uchiyama I."/>
            <person name="Toyoda A."/>
            <person name="Nishi S."/>
            <person name="Chee G.-J."/>
            <person name="Arai W."/>
            <person name="Nunoura T."/>
            <person name="Itoh T."/>
            <person name="Hattori M."/>
            <person name="Takai K."/>
        </authorList>
    </citation>
    <scope>NUCLEOTIDE SEQUENCE</scope>
</reference>
<evidence type="ECO:0000256" key="3">
    <source>
        <dbReference type="ARBA" id="ARBA00022722"/>
    </source>
</evidence>
<dbReference type="CDD" id="cd18753">
    <property type="entry name" value="PIN_VapC4-5_FitB-like"/>
    <property type="match status" value="1"/>
</dbReference>
<feature type="binding site" evidence="8">
    <location>
        <position position="92"/>
    </location>
    <ligand>
        <name>Mg(2+)</name>
        <dbReference type="ChEBI" id="CHEBI:18420"/>
    </ligand>
</feature>
<dbReference type="PANTHER" id="PTHR33653:SF1">
    <property type="entry name" value="RIBONUCLEASE VAPC2"/>
    <property type="match status" value="1"/>
</dbReference>
<name>H5S9W6_9BACT</name>
<evidence type="ECO:0000256" key="4">
    <source>
        <dbReference type="ARBA" id="ARBA00022723"/>
    </source>
</evidence>
<dbReference type="GO" id="GO:0004540">
    <property type="term" value="F:RNA nuclease activity"/>
    <property type="evidence" value="ECO:0007669"/>
    <property type="project" value="InterPro"/>
</dbReference>
<proteinExistence type="inferred from homology"/>
<dbReference type="HAMAP" id="MF_00265">
    <property type="entry name" value="VapC_Nob1"/>
    <property type="match status" value="1"/>
</dbReference>
<sequence length="124" mass="13916">MLDTNIIVALLGGDAALQERLAQAAEVFVASIVLGELYFGARKSSRVDENLAQIESFAATNAVLGCDIETARLYGLIKNQLRQQGHPIPENDIWIAAIARQYDLVLVTRDRHFEHVQDLKQERW</sequence>
<evidence type="ECO:0000313" key="10">
    <source>
        <dbReference type="EMBL" id="BAL52952.1"/>
    </source>
</evidence>
<evidence type="ECO:0000256" key="2">
    <source>
        <dbReference type="ARBA" id="ARBA00022649"/>
    </source>
</evidence>
<evidence type="ECO:0000256" key="1">
    <source>
        <dbReference type="ARBA" id="ARBA00001946"/>
    </source>
</evidence>
<dbReference type="PANTHER" id="PTHR33653">
    <property type="entry name" value="RIBONUCLEASE VAPC2"/>
    <property type="match status" value="1"/>
</dbReference>
<keyword evidence="2 8" id="KW-1277">Toxin-antitoxin system</keyword>
<dbReference type="InterPro" id="IPR002716">
    <property type="entry name" value="PIN_dom"/>
</dbReference>
<dbReference type="GO" id="GO:0090729">
    <property type="term" value="F:toxin activity"/>
    <property type="evidence" value="ECO:0007669"/>
    <property type="project" value="UniProtKB-KW"/>
</dbReference>
<keyword evidence="3 8" id="KW-0540">Nuclease</keyword>
<reference evidence="10" key="1">
    <citation type="journal article" date="2005" name="Environ. Microbiol.">
        <title>Genetic and functional properties of uncultivated thermophilic crenarchaeotes from a subsurface gold mine as revealed by analysis of genome fragments.</title>
        <authorList>
            <person name="Nunoura T."/>
            <person name="Hirayama H."/>
            <person name="Takami H."/>
            <person name="Oida H."/>
            <person name="Nishi S."/>
            <person name="Shimamura S."/>
            <person name="Suzuki Y."/>
            <person name="Inagaki F."/>
            <person name="Takai K."/>
            <person name="Nealson K.H."/>
            <person name="Horikoshi K."/>
        </authorList>
    </citation>
    <scope>NUCLEOTIDE SEQUENCE</scope>
</reference>
<gene>
    <name evidence="8" type="primary">vapC</name>
    <name evidence="10" type="ORF">HGMM_F03H09C11</name>
</gene>
<dbReference type="Pfam" id="PF01850">
    <property type="entry name" value="PIN"/>
    <property type="match status" value="1"/>
</dbReference>